<dbReference type="OrthoDB" id="9794229at2"/>
<dbReference type="Gene3D" id="3.40.50.2300">
    <property type="match status" value="2"/>
</dbReference>
<comment type="similarity">
    <text evidence="1">Belongs to the leucine-binding protein family.</text>
</comment>
<dbReference type="InterPro" id="IPR028081">
    <property type="entry name" value="Leu-bd"/>
</dbReference>
<evidence type="ECO:0000259" key="5">
    <source>
        <dbReference type="Pfam" id="PF13458"/>
    </source>
</evidence>
<evidence type="ECO:0000256" key="1">
    <source>
        <dbReference type="ARBA" id="ARBA00010062"/>
    </source>
</evidence>
<dbReference type="EMBL" id="QFVT01000013">
    <property type="protein sequence ID" value="PYC46455.1"/>
    <property type="molecule type" value="Genomic_DNA"/>
</dbReference>
<evidence type="ECO:0000256" key="2">
    <source>
        <dbReference type="ARBA" id="ARBA00022729"/>
    </source>
</evidence>
<comment type="caution">
    <text evidence="6">The sequence shown here is derived from an EMBL/GenBank/DDBJ whole genome shotgun (WGS) entry which is preliminary data.</text>
</comment>
<dbReference type="PANTHER" id="PTHR30483:SF37">
    <property type="entry name" value="ABC TRANSPORTER SUBSTRATE-BINDING PROTEIN"/>
    <property type="match status" value="1"/>
</dbReference>
<keyword evidence="3" id="KW-0813">Transport</keyword>
<evidence type="ECO:0000256" key="3">
    <source>
        <dbReference type="ARBA" id="ARBA00022970"/>
    </source>
</evidence>
<protein>
    <submittedName>
        <fullName evidence="6">ABC transporter substrate-binding protein</fullName>
    </submittedName>
</protein>
<dbReference type="InterPro" id="IPR051010">
    <property type="entry name" value="BCAA_transport"/>
</dbReference>
<dbReference type="GO" id="GO:0006865">
    <property type="term" value="P:amino acid transport"/>
    <property type="evidence" value="ECO:0007669"/>
    <property type="project" value="UniProtKB-KW"/>
</dbReference>
<dbReference type="AlphaFoldDB" id="A0A2V4MIP3"/>
<feature type="signal peptide" evidence="4">
    <location>
        <begin position="1"/>
        <end position="26"/>
    </location>
</feature>
<evidence type="ECO:0000313" key="7">
    <source>
        <dbReference type="Proteomes" id="UP000248012"/>
    </source>
</evidence>
<keyword evidence="3" id="KW-0029">Amino-acid transport</keyword>
<feature type="domain" description="Leucine-binding protein" evidence="5">
    <location>
        <begin position="30"/>
        <end position="363"/>
    </location>
</feature>
<dbReference type="CDD" id="cd06330">
    <property type="entry name" value="PBP1_As_SBP-like"/>
    <property type="match status" value="1"/>
</dbReference>
<feature type="chain" id="PRO_5016157538" evidence="4">
    <location>
        <begin position="27"/>
        <end position="415"/>
    </location>
</feature>
<dbReference type="Proteomes" id="UP000248012">
    <property type="component" value="Unassembled WGS sequence"/>
</dbReference>
<keyword evidence="7" id="KW-1185">Reference proteome</keyword>
<dbReference type="InterPro" id="IPR028082">
    <property type="entry name" value="Peripla_BP_I"/>
</dbReference>
<reference evidence="6 7" key="1">
    <citation type="submission" date="2018-05" db="EMBL/GenBank/DDBJ databases">
        <title>Oceanovita maritima gen. nov., sp. nov., a marine bacterium in the family Rhodobacteraceae isolated from surface seawater of Lundu port Xiamen, China.</title>
        <authorList>
            <person name="Hetharua B.H."/>
            <person name="Min D."/>
            <person name="Liao H."/>
            <person name="Tian Y."/>
        </authorList>
    </citation>
    <scope>NUCLEOTIDE SEQUENCE [LARGE SCALE GENOMIC DNA]</scope>
    <source>
        <strain evidence="6 7">FSX-11</strain>
    </source>
</reference>
<name>A0A2V4MIP3_9RHOB</name>
<sequence>MTWMKRIQGLCLAGCAALSIASQSVAQGQPVKVGCLYPLTGPAGLFGRDSSVAIQMALVHIRSQKPAGYPELEVIIEDTRSKSLRSEQIARRLIEEEKVDFLCGVVSSSVARAVSAEAARHETFFIGTDHASPTLTTEALNPYYFRMSNGTRQSMLAGAKYIRESYQNPDKPLSIAFIGPDYEYGYQAWDDLREFLRQEGVKFEIAGEYWPRLFETDYSIYIQQLLDSPADIVVNGHWGLDLLTFVKQARLSTLFESTQFMNFDAGGNFEILAELGNDMPLGLVLSARHHVNWPPTDANRTFVDEFYEIAGRYPSYAAQGAYAGILAIAEAVKEASGMSDKEAIRTALENLSLSLPEDPDGFSSVMDPTSHQLLQVQAIGKTIFNKTYKPASVLIGEWSIYYPPQTWPTLDSNPD</sequence>
<evidence type="ECO:0000256" key="4">
    <source>
        <dbReference type="SAM" id="SignalP"/>
    </source>
</evidence>
<dbReference type="Pfam" id="PF13458">
    <property type="entry name" value="Peripla_BP_6"/>
    <property type="match status" value="1"/>
</dbReference>
<accession>A0A2V4MIP3</accession>
<dbReference type="SUPFAM" id="SSF53822">
    <property type="entry name" value="Periplasmic binding protein-like I"/>
    <property type="match status" value="1"/>
</dbReference>
<organism evidence="6 7">
    <name type="scientific">Litorivita pollutaquae</name>
    <dbReference type="NCBI Taxonomy" id="2200892"/>
    <lineage>
        <taxon>Bacteria</taxon>
        <taxon>Pseudomonadati</taxon>
        <taxon>Pseudomonadota</taxon>
        <taxon>Alphaproteobacteria</taxon>
        <taxon>Rhodobacterales</taxon>
        <taxon>Paracoccaceae</taxon>
        <taxon>Litorivita</taxon>
    </lineage>
</organism>
<dbReference type="PANTHER" id="PTHR30483">
    <property type="entry name" value="LEUCINE-SPECIFIC-BINDING PROTEIN"/>
    <property type="match status" value="1"/>
</dbReference>
<gene>
    <name evidence="6" type="ORF">DI396_15075</name>
</gene>
<proteinExistence type="inferred from homology"/>
<keyword evidence="2 4" id="KW-0732">Signal</keyword>
<evidence type="ECO:0000313" key="6">
    <source>
        <dbReference type="EMBL" id="PYC46455.1"/>
    </source>
</evidence>